<feature type="chain" id="PRO_5022965547" description="LTXXQ motif protein" evidence="3">
    <location>
        <begin position="24"/>
        <end position="345"/>
    </location>
</feature>
<gene>
    <name evidence="4" type="ORF">OJF2_10710</name>
</gene>
<dbReference type="Proteomes" id="UP000324233">
    <property type="component" value="Chromosome"/>
</dbReference>
<proteinExistence type="predicted"/>
<dbReference type="OrthoDB" id="289704at2"/>
<evidence type="ECO:0000313" key="4">
    <source>
        <dbReference type="EMBL" id="QEH32592.1"/>
    </source>
</evidence>
<reference evidence="4 5" key="1">
    <citation type="submission" date="2019-08" db="EMBL/GenBank/DDBJ databases">
        <title>Deep-cultivation of Planctomycetes and their phenomic and genomic characterization uncovers novel biology.</title>
        <authorList>
            <person name="Wiegand S."/>
            <person name="Jogler M."/>
            <person name="Boedeker C."/>
            <person name="Pinto D."/>
            <person name="Vollmers J."/>
            <person name="Rivas-Marin E."/>
            <person name="Kohn T."/>
            <person name="Peeters S.H."/>
            <person name="Heuer A."/>
            <person name="Rast P."/>
            <person name="Oberbeckmann S."/>
            <person name="Bunk B."/>
            <person name="Jeske O."/>
            <person name="Meyerdierks A."/>
            <person name="Storesund J.E."/>
            <person name="Kallscheuer N."/>
            <person name="Luecker S."/>
            <person name="Lage O.M."/>
            <person name="Pohl T."/>
            <person name="Merkel B.J."/>
            <person name="Hornburger P."/>
            <person name="Mueller R.-W."/>
            <person name="Bruemmer F."/>
            <person name="Labrenz M."/>
            <person name="Spormann A.M."/>
            <person name="Op den Camp H."/>
            <person name="Overmann J."/>
            <person name="Amann R."/>
            <person name="Jetten M.S.M."/>
            <person name="Mascher T."/>
            <person name="Medema M.H."/>
            <person name="Devos D.P."/>
            <person name="Kaster A.-K."/>
            <person name="Ovreas L."/>
            <person name="Rohde M."/>
            <person name="Galperin M.Y."/>
            <person name="Jogler C."/>
        </authorList>
    </citation>
    <scope>NUCLEOTIDE SEQUENCE [LARGE SCALE GENOMIC DNA]</scope>
    <source>
        <strain evidence="4 5">OJF2</strain>
    </source>
</reference>
<organism evidence="4 5">
    <name type="scientific">Aquisphaera giovannonii</name>
    <dbReference type="NCBI Taxonomy" id="406548"/>
    <lineage>
        <taxon>Bacteria</taxon>
        <taxon>Pseudomonadati</taxon>
        <taxon>Planctomycetota</taxon>
        <taxon>Planctomycetia</taxon>
        <taxon>Isosphaerales</taxon>
        <taxon>Isosphaeraceae</taxon>
        <taxon>Aquisphaera</taxon>
    </lineage>
</organism>
<accession>A0A5B9VWI3</accession>
<dbReference type="EMBL" id="CP042997">
    <property type="protein sequence ID" value="QEH32592.1"/>
    <property type="molecule type" value="Genomic_DNA"/>
</dbReference>
<feature type="compositionally biased region" description="Basic and acidic residues" evidence="2">
    <location>
        <begin position="318"/>
        <end position="336"/>
    </location>
</feature>
<evidence type="ECO:0000256" key="3">
    <source>
        <dbReference type="SAM" id="SignalP"/>
    </source>
</evidence>
<dbReference type="AlphaFoldDB" id="A0A5B9VWI3"/>
<keyword evidence="3" id="KW-0732">Signal</keyword>
<evidence type="ECO:0008006" key="6">
    <source>
        <dbReference type="Google" id="ProtNLM"/>
    </source>
</evidence>
<dbReference type="RefSeq" id="WP_148591892.1">
    <property type="nucleotide sequence ID" value="NZ_CP042997.1"/>
</dbReference>
<dbReference type="KEGG" id="agv:OJF2_10710"/>
<evidence type="ECO:0000256" key="2">
    <source>
        <dbReference type="SAM" id="MobiDB-lite"/>
    </source>
</evidence>
<keyword evidence="5" id="KW-1185">Reference proteome</keyword>
<feature type="signal peptide" evidence="3">
    <location>
        <begin position="1"/>
        <end position="23"/>
    </location>
</feature>
<name>A0A5B9VWI3_9BACT</name>
<evidence type="ECO:0000313" key="5">
    <source>
        <dbReference type="Proteomes" id="UP000324233"/>
    </source>
</evidence>
<protein>
    <recommendedName>
        <fullName evidence="6">LTXXQ motif protein</fullName>
    </recommendedName>
</protein>
<feature type="region of interest" description="Disordered" evidence="2">
    <location>
        <begin position="318"/>
        <end position="337"/>
    </location>
</feature>
<feature type="coiled-coil region" evidence="1">
    <location>
        <begin position="90"/>
        <end position="117"/>
    </location>
</feature>
<keyword evidence="1" id="KW-0175">Coiled coil</keyword>
<sequence precursor="true">MGRLRDAIVMLAVACAVPCVGLAAGRAAGPDDQPAGPAMQVFRGPNGMYAIATGPLEIDLPVQKGAAAVKAAPAKEAAQPAATKAAAKVDKAAERRAAQKKAEEDALEAQAAQYVQQIRPMFRAEYYFTKNACNLDHDQRLALARLGEKATKGAARAFVDAQQKMMRGGWRPGMEQPDPHKLIQEEVRKAIPPLLTPDQRARYQQEYDRRVAARKRMFIDNFVAKLDQDLVLTADQRSKIAEGIALNWKDSWGQSIEMIQNIDNFFPDIPDKVVSPHLTENQRSVWRRIPRNSGVFWGFSVGLVQGDDPLDDPELAQAEKEARGDKPEEPQGDRVIRGRVIRRVR</sequence>
<evidence type="ECO:0000256" key="1">
    <source>
        <dbReference type="SAM" id="Coils"/>
    </source>
</evidence>